<evidence type="ECO:0000256" key="1">
    <source>
        <dbReference type="ARBA" id="ARBA00010363"/>
    </source>
</evidence>
<dbReference type="Proteomes" id="UP000035681">
    <property type="component" value="Unplaced"/>
</dbReference>
<feature type="domain" description="VOC" evidence="3">
    <location>
        <begin position="7"/>
        <end position="141"/>
    </location>
</feature>
<dbReference type="InterPro" id="IPR037523">
    <property type="entry name" value="VOC_core"/>
</dbReference>
<dbReference type="WBParaSite" id="TCONS_00010962.p1">
    <property type="protein sequence ID" value="TCONS_00010962.p1"/>
    <property type="gene ID" value="XLOC_004853"/>
</dbReference>
<feature type="domain" description="VOC" evidence="3">
    <location>
        <begin position="133"/>
        <end position="256"/>
    </location>
</feature>
<dbReference type="AlphaFoldDB" id="A0AAF5I293"/>
<evidence type="ECO:0000313" key="5">
    <source>
        <dbReference type="WBParaSite" id="TCONS_00010962.p1"/>
    </source>
</evidence>
<dbReference type="Pfam" id="PF21701">
    <property type="entry name" value="GLOD4_C"/>
    <property type="match status" value="1"/>
</dbReference>
<dbReference type="InterPro" id="IPR004360">
    <property type="entry name" value="Glyas_Fos-R_dOase_dom"/>
</dbReference>
<keyword evidence="2" id="KW-0677">Repeat</keyword>
<evidence type="ECO:0000256" key="2">
    <source>
        <dbReference type="ARBA" id="ARBA00022737"/>
    </source>
</evidence>
<dbReference type="InterPro" id="IPR029068">
    <property type="entry name" value="Glyas_Bleomycin-R_OHBP_Dase"/>
</dbReference>
<dbReference type="PANTHER" id="PTHR46466:SF1">
    <property type="entry name" value="GLYOXALASE DOMAIN-CONTAINING PROTEIN 4"/>
    <property type="match status" value="1"/>
</dbReference>
<sequence>MSVIGARALHYVFKIGNRKESINFYTKKLGMTVLRHEEFDEGCKATCNGPYSGKWSKTMIGYGDEKDHFVLELTYNYTVSGYKKGNDFGGIYIQSDEIFNKLKDEIKVNGDNIHLKDPDGYDFFIFPGFKKDPISHVAINVKDMEESIKFWRDLIGMKEIKKDNIGNVFLAFGEEQCYLKLVSLPKNVVLNRASAYGRIAFACPSEILKDVEEKVKKVNQKFIHTPYVSLDTPGKTTVHVVILQDPNEHEICFVGKEAFDELSKFDLHASEALANAIEKDDKVCPYNFIFEYSLNIFFIIKKLCKSTSVAKVEDDYILNFNLKSFFDNALIHNDDGSVSLKELSNSEVEDYNEPSENINFLSVPFTITNPFANLYENFKYLIKRF</sequence>
<protein>
    <submittedName>
        <fullName evidence="5">Glyoxalase domain-containing protein 4</fullName>
    </submittedName>
</protein>
<dbReference type="PANTHER" id="PTHR46466">
    <property type="entry name" value="GLYOXALASE DOMAIN-CONTAINING PROTEIN 4"/>
    <property type="match status" value="1"/>
</dbReference>
<reference evidence="5" key="1">
    <citation type="submission" date="2024-02" db="UniProtKB">
        <authorList>
            <consortium name="WormBaseParasite"/>
        </authorList>
    </citation>
    <scope>IDENTIFICATION</scope>
</reference>
<accession>A0AAF5I293</accession>
<keyword evidence="4" id="KW-1185">Reference proteome</keyword>
<dbReference type="Gene3D" id="3.10.180.10">
    <property type="entry name" value="2,3-Dihydroxybiphenyl 1,2-Dioxygenase, domain 1"/>
    <property type="match status" value="2"/>
</dbReference>
<dbReference type="SUPFAM" id="SSF54593">
    <property type="entry name" value="Glyoxalase/Bleomycin resistance protein/Dihydroxybiphenyl dioxygenase"/>
    <property type="match status" value="2"/>
</dbReference>
<dbReference type="InterPro" id="IPR043194">
    <property type="entry name" value="GLOD4_C"/>
</dbReference>
<name>A0AAF5I293_STRER</name>
<evidence type="ECO:0000313" key="4">
    <source>
        <dbReference type="Proteomes" id="UP000035681"/>
    </source>
</evidence>
<dbReference type="CDD" id="cd16357">
    <property type="entry name" value="GLOD4_C"/>
    <property type="match status" value="1"/>
</dbReference>
<dbReference type="Pfam" id="PF00903">
    <property type="entry name" value="Glyoxalase"/>
    <property type="match status" value="2"/>
</dbReference>
<organism evidence="4 5">
    <name type="scientific">Strongyloides stercoralis</name>
    <name type="common">Threadworm</name>
    <dbReference type="NCBI Taxonomy" id="6248"/>
    <lineage>
        <taxon>Eukaryota</taxon>
        <taxon>Metazoa</taxon>
        <taxon>Ecdysozoa</taxon>
        <taxon>Nematoda</taxon>
        <taxon>Chromadorea</taxon>
        <taxon>Rhabditida</taxon>
        <taxon>Tylenchina</taxon>
        <taxon>Panagrolaimomorpha</taxon>
        <taxon>Strongyloidoidea</taxon>
        <taxon>Strongyloididae</taxon>
        <taxon>Strongyloides</taxon>
    </lineage>
</organism>
<proteinExistence type="inferred from homology"/>
<evidence type="ECO:0000259" key="3">
    <source>
        <dbReference type="PROSITE" id="PS51819"/>
    </source>
</evidence>
<comment type="similarity">
    <text evidence="1">Belongs to the glyoxalase I family.</text>
</comment>
<dbReference type="InterPro" id="IPR043193">
    <property type="entry name" value="GLOD4"/>
</dbReference>
<dbReference type="PROSITE" id="PS51819">
    <property type="entry name" value="VOC"/>
    <property type="match status" value="2"/>
</dbReference>